<protein>
    <submittedName>
        <fullName evidence="2">Putative RNase adaptor RapZ</fullName>
    </submittedName>
</protein>
<dbReference type="Pfam" id="PF22740">
    <property type="entry name" value="PapZ_C"/>
    <property type="match status" value="1"/>
</dbReference>
<feature type="domain" description="RapZ C-terminal" evidence="1">
    <location>
        <begin position="63"/>
        <end position="153"/>
    </location>
</feature>
<organism evidence="2">
    <name type="scientific">Cladonia uncialis subsp. uncialis</name>
    <dbReference type="NCBI Taxonomy" id="180999"/>
    <lineage>
        <taxon>Eukaryota</taxon>
        <taxon>Fungi</taxon>
        <taxon>Dikarya</taxon>
        <taxon>Ascomycota</taxon>
        <taxon>Pezizomycotina</taxon>
        <taxon>Lecanoromycetes</taxon>
        <taxon>OSLEUM clade</taxon>
        <taxon>Lecanoromycetidae</taxon>
        <taxon>Lecanorales</taxon>
        <taxon>Lecanorineae</taxon>
        <taxon>Cladoniaceae</taxon>
        <taxon>Cladonia</taxon>
    </lineage>
</organism>
<accession>A0A2K9YEL0</accession>
<proteinExistence type="predicted"/>
<dbReference type="AlphaFoldDB" id="A0A2K9YEL0"/>
<evidence type="ECO:0000313" key="2">
    <source>
        <dbReference type="EMBL" id="AUW31297.1"/>
    </source>
</evidence>
<name>A0A2K9YEL0_CLAUC</name>
<dbReference type="EMBL" id="MG777504">
    <property type="protein sequence ID" value="AUW31297.1"/>
    <property type="molecule type" value="Genomic_DNA"/>
</dbReference>
<sequence length="189" mass="21699">MGKILALLLGTPPHYEPRRIRTHGSKGHHGLCMHFYTYGQSLRPEPRLSYPTIIRVNCAKLEPPANHICEGHTGLDSKVADSFFSNPTNESRFQEALDQIQRYLDRHDDHIGCVAIMVSCYYGVHRSVAMAERLATVAERWTGLSVHCRHLDLGKGIERQQRAKKQRKMLRSIERSWPRVVKWLFGGQD</sequence>
<dbReference type="InterPro" id="IPR053931">
    <property type="entry name" value="RapZ_C"/>
</dbReference>
<reference evidence="2" key="1">
    <citation type="submission" date="2017-12" db="EMBL/GenBank/DDBJ databases">
        <title>Genome Sequencing Reveals a Rich Biosynthetic Potential.</title>
        <authorList>
            <person name="Bertrand R.L."/>
            <person name="Abdel-Hameed M.E."/>
            <person name="Sorensen J.L."/>
        </authorList>
    </citation>
    <scope>NUCLEOTIDE SEQUENCE</scope>
</reference>
<evidence type="ECO:0000259" key="1">
    <source>
        <dbReference type="Pfam" id="PF22740"/>
    </source>
</evidence>